<dbReference type="GO" id="GO:0005737">
    <property type="term" value="C:cytoplasm"/>
    <property type="evidence" value="ECO:0007669"/>
    <property type="project" value="UniProtKB-SubCell"/>
</dbReference>
<feature type="coiled-coil region" evidence="7">
    <location>
        <begin position="164"/>
        <end position="235"/>
    </location>
</feature>
<evidence type="ECO:0000256" key="2">
    <source>
        <dbReference type="ARBA" id="ARBA00009008"/>
    </source>
</evidence>
<keyword evidence="4" id="KW-0132">Cell division</keyword>
<name>A0A6J6XUU3_9ZZZZ</name>
<comment type="similarity">
    <text evidence="2">Belongs to the DivIVA family.</text>
</comment>
<reference evidence="9" key="1">
    <citation type="submission" date="2020-05" db="EMBL/GenBank/DDBJ databases">
        <authorList>
            <person name="Chiriac C."/>
            <person name="Salcher M."/>
            <person name="Ghai R."/>
            <person name="Kavagutti S V."/>
        </authorList>
    </citation>
    <scope>NUCLEOTIDE SEQUENCE</scope>
</reference>
<keyword evidence="5 7" id="KW-0175">Coiled coil</keyword>
<dbReference type="InterPro" id="IPR019933">
    <property type="entry name" value="DivIVA_domain"/>
</dbReference>
<evidence type="ECO:0000256" key="5">
    <source>
        <dbReference type="ARBA" id="ARBA00023054"/>
    </source>
</evidence>
<dbReference type="InterPro" id="IPR007793">
    <property type="entry name" value="DivIVA_fam"/>
</dbReference>
<evidence type="ECO:0000256" key="1">
    <source>
        <dbReference type="ARBA" id="ARBA00004496"/>
    </source>
</evidence>
<proteinExistence type="inferred from homology"/>
<evidence type="ECO:0000256" key="6">
    <source>
        <dbReference type="ARBA" id="ARBA00023306"/>
    </source>
</evidence>
<evidence type="ECO:0000313" key="9">
    <source>
        <dbReference type="EMBL" id="CAB4798996.1"/>
    </source>
</evidence>
<organism evidence="9">
    <name type="scientific">freshwater metagenome</name>
    <dbReference type="NCBI Taxonomy" id="449393"/>
    <lineage>
        <taxon>unclassified sequences</taxon>
        <taxon>metagenomes</taxon>
        <taxon>ecological metagenomes</taxon>
    </lineage>
</organism>
<keyword evidence="6" id="KW-0131">Cell cycle</keyword>
<dbReference type="PANTHER" id="PTHR35794:SF2">
    <property type="entry name" value="CELL DIVISION PROTEIN DIVIVA"/>
    <property type="match status" value="1"/>
</dbReference>
<feature type="compositionally biased region" description="Polar residues" evidence="8">
    <location>
        <begin position="300"/>
        <end position="312"/>
    </location>
</feature>
<feature type="compositionally biased region" description="Polar residues" evidence="8">
    <location>
        <begin position="319"/>
        <end position="344"/>
    </location>
</feature>
<dbReference type="PANTHER" id="PTHR35794">
    <property type="entry name" value="CELL DIVISION PROTEIN DIVIVA"/>
    <property type="match status" value="1"/>
</dbReference>
<feature type="region of interest" description="Disordered" evidence="8">
    <location>
        <begin position="477"/>
        <end position="509"/>
    </location>
</feature>
<dbReference type="Pfam" id="PF05103">
    <property type="entry name" value="DivIVA"/>
    <property type="match status" value="1"/>
</dbReference>
<dbReference type="EMBL" id="CAFAAH010000125">
    <property type="protein sequence ID" value="CAB4798996.1"/>
    <property type="molecule type" value="Genomic_DNA"/>
</dbReference>
<dbReference type="NCBIfam" id="TIGR03544">
    <property type="entry name" value="DivI1A_domain"/>
    <property type="match status" value="1"/>
</dbReference>
<accession>A0A6J6XUU3</accession>
<dbReference type="GO" id="GO:0051301">
    <property type="term" value="P:cell division"/>
    <property type="evidence" value="ECO:0007669"/>
    <property type="project" value="UniProtKB-KW"/>
</dbReference>
<feature type="region of interest" description="Disordered" evidence="8">
    <location>
        <begin position="291"/>
        <end position="372"/>
    </location>
</feature>
<evidence type="ECO:0000256" key="8">
    <source>
        <dbReference type="SAM" id="MobiDB-lite"/>
    </source>
</evidence>
<evidence type="ECO:0000256" key="3">
    <source>
        <dbReference type="ARBA" id="ARBA00022490"/>
    </source>
</evidence>
<dbReference type="AlphaFoldDB" id="A0A6J6XUU3"/>
<keyword evidence="3" id="KW-0963">Cytoplasm</keyword>
<protein>
    <submittedName>
        <fullName evidence="9">Unannotated protein</fullName>
    </submittedName>
</protein>
<dbReference type="Gene3D" id="6.10.250.660">
    <property type="match status" value="1"/>
</dbReference>
<gene>
    <name evidence="9" type="ORF">UFOPK2996_00963</name>
</gene>
<comment type="subcellular location">
    <subcellularLocation>
        <location evidence="1">Cytoplasm</location>
    </subcellularLocation>
</comment>
<sequence>MAGGDVRRLAVSSSPKLTPDEIASRSFAKAVRGVSEPEVRSFLSRVAEEVAAISEREDSLRSRIESLEEQLRSPKAPTDQELLTALGEETARVLRSAQSAAEDIRTRSEERAAAILKDAEEQSKSMRDAAEEDAATQVNTANEISTAQIAAAEETSAEIQSGATAAATSTLETAERDAAEVRERARIESESEIEQARQTGREMLAEAKAVRERVLADLARRRELLTSQIEELRIGRDRLLGAYRVVKQTLSDATSALGQVDSRGASALATSAPFVDLGIDGDSDEELPQFTEAAPETPSLEASSVDKTSTEPSTDRVVISTTPTSGTQSESETQRSDPPNTPSSGRGLRRRVRESLGISEDSKPGTSTRSTDEITETIVKSVTESVTVVVVDDGLQEVTIQEVNFEEIDVTQTSSIHEVIIRDEVTLAESESSAKTGAQDSAQDLIPDSAADAPEVESIFARLRADGAASPAVTKKAATSASEVAPGSGDSNSAPKTEAEAGDSADDERSMCEAVLLPLRRDAIKRAKRALQDDQNALLERLRTQKGRIDVAAILGDGEEQSATWVALLSEPISKAFIGAHTGLTTEPAPTVPEELTSGPIGELVGGLRSRLGAVITANDSPDSDDSISRAVGSCFRDARGQGLEAALGDALSAAWSRGVYEAVATGTLLRWVPIEAGRCSDCDDNALEPTPRGKNFPTGQAYPPAHPGCRCLITPDASLG</sequence>
<evidence type="ECO:0000256" key="7">
    <source>
        <dbReference type="SAM" id="Coils"/>
    </source>
</evidence>
<evidence type="ECO:0000256" key="4">
    <source>
        <dbReference type="ARBA" id="ARBA00022618"/>
    </source>
</evidence>